<dbReference type="InterPro" id="IPR050816">
    <property type="entry name" value="Flavin-dep_Halogenase_NPB"/>
</dbReference>
<accession>A0A4R2JXN2</accession>
<dbReference type="GO" id="GO:0071949">
    <property type="term" value="F:FAD binding"/>
    <property type="evidence" value="ECO:0007669"/>
    <property type="project" value="InterPro"/>
</dbReference>
<feature type="domain" description="FAD-binding" evidence="2">
    <location>
        <begin position="9"/>
        <end position="316"/>
    </location>
</feature>
<dbReference type="RefSeq" id="WP_132113645.1">
    <property type="nucleotide sequence ID" value="NZ_SLWS01000002.1"/>
</dbReference>
<name>A0A4R2JXN2_9PSEU</name>
<protein>
    <submittedName>
        <fullName evidence="3">Flavin-dependent dehydrogenase</fullName>
    </submittedName>
</protein>
<dbReference type="PANTHER" id="PTHR43747">
    <property type="entry name" value="FAD-BINDING PROTEIN"/>
    <property type="match status" value="1"/>
</dbReference>
<reference evidence="3 4" key="1">
    <citation type="submission" date="2019-03" db="EMBL/GenBank/DDBJ databases">
        <title>Genomic Encyclopedia of Type Strains, Phase IV (KMG-IV): sequencing the most valuable type-strain genomes for metagenomic binning, comparative biology and taxonomic classification.</title>
        <authorList>
            <person name="Goeker M."/>
        </authorList>
    </citation>
    <scope>NUCLEOTIDE SEQUENCE [LARGE SCALE GENOMIC DNA]</scope>
    <source>
        <strain evidence="3 4">DSM 45934</strain>
    </source>
</reference>
<organism evidence="3 4">
    <name type="scientific">Actinocrispum wychmicini</name>
    <dbReference type="NCBI Taxonomy" id="1213861"/>
    <lineage>
        <taxon>Bacteria</taxon>
        <taxon>Bacillati</taxon>
        <taxon>Actinomycetota</taxon>
        <taxon>Actinomycetes</taxon>
        <taxon>Pseudonocardiales</taxon>
        <taxon>Pseudonocardiaceae</taxon>
        <taxon>Actinocrispum</taxon>
    </lineage>
</organism>
<dbReference type="EMBL" id="SLWS01000002">
    <property type="protein sequence ID" value="TCO62116.1"/>
    <property type="molecule type" value="Genomic_DNA"/>
</dbReference>
<dbReference type="PANTHER" id="PTHR43747:SF1">
    <property type="entry name" value="SLR1998 PROTEIN"/>
    <property type="match status" value="1"/>
</dbReference>
<dbReference type="Gene3D" id="3.50.50.60">
    <property type="entry name" value="FAD/NAD(P)-binding domain"/>
    <property type="match status" value="1"/>
</dbReference>
<comment type="caution">
    <text evidence="3">The sequence shown here is derived from an EMBL/GenBank/DDBJ whole genome shotgun (WGS) entry which is preliminary data.</text>
</comment>
<dbReference type="OrthoDB" id="9799983at2"/>
<sequence>MTLLRNEMYEVAVVGGGPAGAVAAATLAKAGYRTVLLEASHYEEHRIGETLPPDAAALLTQWGLREDDWLPCNGNESAWGGRDLQSFPFIFNVHGAGAHVDRSLFDSRLAASAADAGVRLLCGTRVTECVGPSDGCWRLTLRGRGEITAHAVIDATGRTGRLSRSVGAHRHTCDRLVGVAAQYRGPTTSGGNTLIESTKDGWWYTAPLPPDRRIVVFMTDADLCRRLRLTHDRTWDERLARTHHIRDRVANTQRVSAPTAHTAASHHLESGTTAGRWLAVGDATMSVDPLSSSGISRALTTGALGGLAMAHWLAGQVKPVQEYQRAQADELSAYRQARLAYYGLETQWPDASFWRRRHVDA</sequence>
<comment type="similarity">
    <text evidence="1">Belongs to the flavin-dependent halogenase family. Bacterial tryptophan halogenase subfamily.</text>
</comment>
<dbReference type="Gene3D" id="3.30.9.100">
    <property type="match status" value="1"/>
</dbReference>
<evidence type="ECO:0000313" key="4">
    <source>
        <dbReference type="Proteomes" id="UP000295680"/>
    </source>
</evidence>
<evidence type="ECO:0000256" key="1">
    <source>
        <dbReference type="ARBA" id="ARBA00038396"/>
    </source>
</evidence>
<evidence type="ECO:0000259" key="2">
    <source>
        <dbReference type="Pfam" id="PF01494"/>
    </source>
</evidence>
<keyword evidence="4" id="KW-1185">Reference proteome</keyword>
<evidence type="ECO:0000313" key="3">
    <source>
        <dbReference type="EMBL" id="TCO62116.1"/>
    </source>
</evidence>
<dbReference type="Proteomes" id="UP000295680">
    <property type="component" value="Unassembled WGS sequence"/>
</dbReference>
<dbReference type="AlphaFoldDB" id="A0A4R2JXN2"/>
<dbReference type="Pfam" id="PF01494">
    <property type="entry name" value="FAD_binding_3"/>
    <property type="match status" value="1"/>
</dbReference>
<proteinExistence type="inferred from homology"/>
<dbReference type="InterPro" id="IPR036188">
    <property type="entry name" value="FAD/NAD-bd_sf"/>
</dbReference>
<dbReference type="SUPFAM" id="SSF51905">
    <property type="entry name" value="FAD/NAD(P)-binding domain"/>
    <property type="match status" value="1"/>
</dbReference>
<gene>
    <name evidence="3" type="ORF">EV192_102253</name>
</gene>
<dbReference type="InterPro" id="IPR002938">
    <property type="entry name" value="FAD-bd"/>
</dbReference>
<dbReference type="PRINTS" id="PR00420">
    <property type="entry name" value="RNGMNOXGNASE"/>
</dbReference>